<accession>A0ABV9QMW8</accession>
<dbReference type="Proteomes" id="UP001595916">
    <property type="component" value="Unassembled WGS sequence"/>
</dbReference>
<keyword evidence="2" id="KW-1185">Reference proteome</keyword>
<sequence>MKIKKEGKADVLKYSKQALLSSSSVEGNRDVLSVVLEDDKEYTMEEVKKLLAQFNGKELN</sequence>
<dbReference type="EMBL" id="JBHSHL010000052">
    <property type="protein sequence ID" value="MFC4805558.1"/>
    <property type="molecule type" value="Genomic_DNA"/>
</dbReference>
<reference evidence="2" key="1">
    <citation type="journal article" date="2019" name="Int. J. Syst. Evol. Microbiol.">
        <title>The Global Catalogue of Microorganisms (GCM) 10K type strain sequencing project: providing services to taxonomists for standard genome sequencing and annotation.</title>
        <authorList>
            <consortium name="The Broad Institute Genomics Platform"/>
            <consortium name="The Broad Institute Genome Sequencing Center for Infectious Disease"/>
            <person name="Wu L."/>
            <person name="Ma J."/>
        </authorList>
    </citation>
    <scope>NUCLEOTIDE SEQUENCE [LARGE SCALE GENOMIC DNA]</scope>
    <source>
        <strain evidence="2">CCUG 46385</strain>
    </source>
</reference>
<name>A0ABV9QMW8_9FIRM</name>
<organism evidence="1 2">
    <name type="scientific">Filifactor villosus</name>
    <dbReference type="NCBI Taxonomy" id="29374"/>
    <lineage>
        <taxon>Bacteria</taxon>
        <taxon>Bacillati</taxon>
        <taxon>Bacillota</taxon>
        <taxon>Clostridia</taxon>
        <taxon>Peptostreptococcales</taxon>
        <taxon>Filifactoraceae</taxon>
        <taxon>Filifactor</taxon>
    </lineage>
</organism>
<dbReference type="RefSeq" id="WP_379789134.1">
    <property type="nucleotide sequence ID" value="NZ_JBHSHL010000052.1"/>
</dbReference>
<evidence type="ECO:0000313" key="1">
    <source>
        <dbReference type="EMBL" id="MFC4805558.1"/>
    </source>
</evidence>
<proteinExistence type="predicted"/>
<evidence type="ECO:0000313" key="2">
    <source>
        <dbReference type="Proteomes" id="UP001595916"/>
    </source>
</evidence>
<gene>
    <name evidence="1" type="ORF">ACFO4R_10800</name>
</gene>
<protein>
    <submittedName>
        <fullName evidence="1">Uncharacterized protein</fullName>
    </submittedName>
</protein>
<comment type="caution">
    <text evidence="1">The sequence shown here is derived from an EMBL/GenBank/DDBJ whole genome shotgun (WGS) entry which is preliminary data.</text>
</comment>